<proteinExistence type="predicted"/>
<keyword evidence="1" id="KW-0472">Membrane</keyword>
<dbReference type="EMBL" id="SGWX01000001">
    <property type="protein sequence ID" value="RZS61021.1"/>
    <property type="molecule type" value="Genomic_DNA"/>
</dbReference>
<feature type="transmembrane region" description="Helical" evidence="1">
    <location>
        <begin position="254"/>
        <end position="275"/>
    </location>
</feature>
<keyword evidence="1" id="KW-1133">Transmembrane helix</keyword>
<name>A0A4Q7M1B9_9MICO</name>
<protein>
    <submittedName>
        <fullName evidence="2">ABC-2 type transport system permease protein</fullName>
    </submittedName>
</protein>
<gene>
    <name evidence="2" type="ORF">EV386_1302</name>
</gene>
<organism evidence="2 3">
    <name type="scientific">Xylanimonas ulmi</name>
    <dbReference type="NCBI Taxonomy" id="228973"/>
    <lineage>
        <taxon>Bacteria</taxon>
        <taxon>Bacillati</taxon>
        <taxon>Actinomycetota</taxon>
        <taxon>Actinomycetes</taxon>
        <taxon>Micrococcales</taxon>
        <taxon>Promicromonosporaceae</taxon>
        <taxon>Xylanimonas</taxon>
    </lineage>
</organism>
<dbReference type="RefSeq" id="WP_130413392.1">
    <property type="nucleotide sequence ID" value="NZ_SGWX01000001.1"/>
</dbReference>
<dbReference type="Proteomes" id="UP000293852">
    <property type="component" value="Unassembled WGS sequence"/>
</dbReference>
<feature type="transmembrane region" description="Helical" evidence="1">
    <location>
        <begin position="446"/>
        <end position="473"/>
    </location>
</feature>
<evidence type="ECO:0000313" key="2">
    <source>
        <dbReference type="EMBL" id="RZS61021.1"/>
    </source>
</evidence>
<feature type="transmembrane region" description="Helical" evidence="1">
    <location>
        <begin position="206"/>
        <end position="224"/>
    </location>
</feature>
<feature type="transmembrane region" description="Helical" evidence="1">
    <location>
        <begin position="521"/>
        <end position="544"/>
    </location>
</feature>
<feature type="transmembrane region" description="Helical" evidence="1">
    <location>
        <begin position="100"/>
        <end position="120"/>
    </location>
</feature>
<reference evidence="2 3" key="1">
    <citation type="submission" date="2019-02" db="EMBL/GenBank/DDBJ databases">
        <title>Sequencing the genomes of 1000 actinobacteria strains.</title>
        <authorList>
            <person name="Klenk H.-P."/>
        </authorList>
    </citation>
    <scope>NUCLEOTIDE SEQUENCE [LARGE SCALE GENOMIC DNA]</scope>
    <source>
        <strain evidence="2 3">DSM 16932</strain>
    </source>
</reference>
<feature type="transmembrane region" description="Helical" evidence="1">
    <location>
        <begin position="364"/>
        <end position="385"/>
    </location>
</feature>
<keyword evidence="1" id="KW-0812">Transmembrane</keyword>
<feature type="transmembrane region" description="Helical" evidence="1">
    <location>
        <begin position="176"/>
        <end position="199"/>
    </location>
</feature>
<feature type="transmembrane region" description="Helical" evidence="1">
    <location>
        <begin position="480"/>
        <end position="501"/>
    </location>
</feature>
<comment type="caution">
    <text evidence="2">The sequence shown here is derived from an EMBL/GenBank/DDBJ whole genome shotgun (WGS) entry which is preliminary data.</text>
</comment>
<evidence type="ECO:0000313" key="3">
    <source>
        <dbReference type="Proteomes" id="UP000293852"/>
    </source>
</evidence>
<keyword evidence="3" id="KW-1185">Reference proteome</keyword>
<feature type="transmembrane region" description="Helical" evidence="1">
    <location>
        <begin position="313"/>
        <end position="331"/>
    </location>
</feature>
<feature type="transmembrane region" description="Helical" evidence="1">
    <location>
        <begin position="141"/>
        <end position="170"/>
    </location>
</feature>
<feature type="transmembrane region" description="Helical" evidence="1">
    <location>
        <begin position="37"/>
        <end position="59"/>
    </location>
</feature>
<sequence>MSATTTRAAQARPTSLDTLTGTGLLLRFALRRDRVRLIVWTASIVLLWLYVVGAFTSLFDTAESRQARAALMSTPASILLTGPGYGLDDYTIGAMVANEMLLWIILSLAIMSILQVVRHTRAEEESSRSELVRAGVVGRHAPAVAAMLLVLIVNLVIAALSAAVLAAGGLDPRDSVVIALAAALTALVFAGVASVTCQLTAHGRGASGLAIAVLGVAIAVRGVGDIQRAHGSALSWLSPVAWAQQTRVFVDTRLWPLGLSLVLTVVLLVLAATLASRRDFGAAMLPERRGRADAVASLASPFALAWRQQRVALAWWTLGTTLMWLASGTYVDEIGPMVGDLAETNPAVAQILGGDGGQALTDGFVSVFMLYAALIAVGYGISAVLRARTEETEGLAEYALATAVSRGRWLGAQLAVAGIGAAVLTVAGGVGVAIGAYSVGATDPSFGAYLVASAAYLPAVAVVIALSAALFAWLPRLAGLPWAILVLAFVVGMFGEALDLPDAVQGLSPLWWVPRVPAEDFAWAPTLVLTAIAAALFGLAFWGFRRRDVPVV</sequence>
<feature type="transmembrane region" description="Helical" evidence="1">
    <location>
        <begin position="414"/>
        <end position="440"/>
    </location>
</feature>
<evidence type="ECO:0000256" key="1">
    <source>
        <dbReference type="SAM" id="Phobius"/>
    </source>
</evidence>
<dbReference type="OrthoDB" id="2014935at2"/>
<dbReference type="AlphaFoldDB" id="A0A4Q7M1B9"/>
<accession>A0A4Q7M1B9</accession>